<dbReference type="InterPro" id="IPR016024">
    <property type="entry name" value="ARM-type_fold"/>
</dbReference>
<sequence length="326" mass="35608">MSRVGFPNITRKFSNSSLLCLRVSRSVELVLSGPSSPGVWGTGVAGSGGLVMKVSAWELDIWTPYNTSSIQEAGVLFGAGGVEMKSRGDVLLPMFGFIGRALEEDSSRFGKGLCLIVVNPFWASLRGRLPFREGDDPSLAIRRRLYCFTGGWGCIADWCHSCRAFPVNACIASSQRGGGAGVNFEQGTQISADLFKNLLVVELEVSRILDSGNSSCLIELNVIFVKKLITLAMDRKNREKEMASVLLSSVCFPADDVVNGFVMLIESADDAALDISIVVEDLAMFLARAKVDEVLTPQHMKKLTINFSSRIQWVLLFDDVPKKKRV</sequence>
<dbReference type="Pfam" id="PF02847">
    <property type="entry name" value="MA3"/>
    <property type="match status" value="1"/>
</dbReference>
<dbReference type="Gene3D" id="1.25.40.180">
    <property type="match status" value="1"/>
</dbReference>
<dbReference type="GO" id="GO:0005737">
    <property type="term" value="C:cytoplasm"/>
    <property type="evidence" value="ECO:0007669"/>
    <property type="project" value="UniProtKB-SubCell"/>
</dbReference>
<dbReference type="PROSITE" id="PS51366">
    <property type="entry name" value="MI"/>
    <property type="match status" value="1"/>
</dbReference>
<dbReference type="PANTHER" id="PTHR12626">
    <property type="entry name" value="PROGRAMMED CELL DEATH 4"/>
    <property type="match status" value="1"/>
</dbReference>
<dbReference type="Proteomes" id="UP000222542">
    <property type="component" value="Unassembled WGS sequence"/>
</dbReference>
<dbReference type="InterPro" id="IPR003891">
    <property type="entry name" value="Initiation_fac_eIF4g_MI"/>
</dbReference>
<evidence type="ECO:0000256" key="4">
    <source>
        <dbReference type="ARBA" id="ARBA00022737"/>
    </source>
</evidence>
<keyword evidence="6" id="KW-0539">Nucleus</keyword>
<gene>
    <name evidence="8" type="ORF">T459_11782</name>
</gene>
<reference evidence="8 9" key="2">
    <citation type="journal article" date="2017" name="Genome Biol.">
        <title>New reference genome sequences of hot pepper reveal the massive evolution of plant disease-resistance genes by retroduplication.</title>
        <authorList>
            <person name="Kim S."/>
            <person name="Park J."/>
            <person name="Yeom S.I."/>
            <person name="Kim Y.M."/>
            <person name="Seo E."/>
            <person name="Kim K.T."/>
            <person name="Kim M.S."/>
            <person name="Lee J.M."/>
            <person name="Cheong K."/>
            <person name="Shin H.S."/>
            <person name="Kim S.B."/>
            <person name="Han K."/>
            <person name="Lee J."/>
            <person name="Park M."/>
            <person name="Lee H.A."/>
            <person name="Lee H.Y."/>
            <person name="Lee Y."/>
            <person name="Oh S."/>
            <person name="Lee J.H."/>
            <person name="Choi E."/>
            <person name="Choi E."/>
            <person name="Lee S.E."/>
            <person name="Jeon J."/>
            <person name="Kim H."/>
            <person name="Choi G."/>
            <person name="Song H."/>
            <person name="Lee J."/>
            <person name="Lee S.C."/>
            <person name="Kwon J.K."/>
            <person name="Lee H.Y."/>
            <person name="Koo N."/>
            <person name="Hong Y."/>
            <person name="Kim R.W."/>
            <person name="Kang W.H."/>
            <person name="Huh J.H."/>
            <person name="Kang B.C."/>
            <person name="Yang T.J."/>
            <person name="Lee Y.H."/>
            <person name="Bennetzen J.L."/>
            <person name="Choi D."/>
        </authorList>
    </citation>
    <scope>NUCLEOTIDE SEQUENCE [LARGE SCALE GENOMIC DNA]</scope>
    <source>
        <strain evidence="9">cv. CM334</strain>
    </source>
</reference>
<dbReference type="InterPro" id="IPR039778">
    <property type="entry name" value="PDCD4"/>
</dbReference>
<accession>A0A2G2ZMX3</accession>
<evidence type="ECO:0000259" key="7">
    <source>
        <dbReference type="PROSITE" id="PS51366"/>
    </source>
</evidence>
<dbReference type="Gramene" id="PHT83339">
    <property type="protein sequence ID" value="PHT83339"/>
    <property type="gene ID" value="T459_11782"/>
</dbReference>
<organism evidence="8 9">
    <name type="scientific">Capsicum annuum</name>
    <name type="common">Capsicum pepper</name>
    <dbReference type="NCBI Taxonomy" id="4072"/>
    <lineage>
        <taxon>Eukaryota</taxon>
        <taxon>Viridiplantae</taxon>
        <taxon>Streptophyta</taxon>
        <taxon>Embryophyta</taxon>
        <taxon>Tracheophyta</taxon>
        <taxon>Spermatophyta</taxon>
        <taxon>Magnoliopsida</taxon>
        <taxon>eudicotyledons</taxon>
        <taxon>Gunneridae</taxon>
        <taxon>Pentapetalae</taxon>
        <taxon>asterids</taxon>
        <taxon>lamiids</taxon>
        <taxon>Solanales</taxon>
        <taxon>Solanaceae</taxon>
        <taxon>Solanoideae</taxon>
        <taxon>Capsiceae</taxon>
        <taxon>Capsicum</taxon>
    </lineage>
</organism>
<keyword evidence="5" id="KW-0810">Translation regulation</keyword>
<keyword evidence="9" id="KW-1185">Reference proteome</keyword>
<name>A0A2G2ZMX3_CAPAN</name>
<comment type="caution">
    <text evidence="8">The sequence shown here is derived from an EMBL/GenBank/DDBJ whole genome shotgun (WGS) entry which is preliminary data.</text>
</comment>
<protein>
    <recommendedName>
        <fullName evidence="7">MI domain-containing protein</fullName>
    </recommendedName>
</protein>
<proteinExistence type="inferred from homology"/>
<dbReference type="PANTHER" id="PTHR12626:SF13">
    <property type="entry name" value="MI DOMAIN-CONTAINING PROTEIN"/>
    <property type="match status" value="1"/>
</dbReference>
<dbReference type="SUPFAM" id="SSF48371">
    <property type="entry name" value="ARM repeat"/>
    <property type="match status" value="1"/>
</dbReference>
<evidence type="ECO:0000256" key="6">
    <source>
        <dbReference type="ARBA" id="ARBA00023242"/>
    </source>
</evidence>
<dbReference type="GO" id="GO:0045892">
    <property type="term" value="P:negative regulation of DNA-templated transcription"/>
    <property type="evidence" value="ECO:0007669"/>
    <property type="project" value="InterPro"/>
</dbReference>
<comment type="subcellular location">
    <subcellularLocation>
        <location evidence="1">Cytoplasm</location>
    </subcellularLocation>
</comment>
<dbReference type="GO" id="GO:0006417">
    <property type="term" value="P:regulation of translation"/>
    <property type="evidence" value="ECO:0007669"/>
    <property type="project" value="UniProtKB-KW"/>
</dbReference>
<evidence type="ECO:0000256" key="3">
    <source>
        <dbReference type="ARBA" id="ARBA00022490"/>
    </source>
</evidence>
<keyword evidence="4" id="KW-0677">Repeat</keyword>
<evidence type="ECO:0000256" key="2">
    <source>
        <dbReference type="ARBA" id="ARBA00005497"/>
    </source>
</evidence>
<feature type="domain" description="MI" evidence="7">
    <location>
        <begin position="183"/>
        <end position="305"/>
    </location>
</feature>
<dbReference type="EMBL" id="AYRZ02000004">
    <property type="protein sequence ID" value="PHT83339.1"/>
    <property type="molecule type" value="Genomic_DNA"/>
</dbReference>
<dbReference type="STRING" id="4072.A0A2G2ZMX3"/>
<dbReference type="SMART" id="SM00544">
    <property type="entry name" value="MA3"/>
    <property type="match status" value="1"/>
</dbReference>
<evidence type="ECO:0000256" key="1">
    <source>
        <dbReference type="ARBA" id="ARBA00004496"/>
    </source>
</evidence>
<evidence type="ECO:0000313" key="9">
    <source>
        <dbReference type="Proteomes" id="UP000222542"/>
    </source>
</evidence>
<evidence type="ECO:0000313" key="8">
    <source>
        <dbReference type="EMBL" id="PHT83339.1"/>
    </source>
</evidence>
<keyword evidence="3" id="KW-0963">Cytoplasm</keyword>
<reference evidence="8 9" key="1">
    <citation type="journal article" date="2014" name="Nat. Genet.">
        <title>Genome sequence of the hot pepper provides insights into the evolution of pungency in Capsicum species.</title>
        <authorList>
            <person name="Kim S."/>
            <person name="Park M."/>
            <person name="Yeom S.I."/>
            <person name="Kim Y.M."/>
            <person name="Lee J.M."/>
            <person name="Lee H.A."/>
            <person name="Seo E."/>
            <person name="Choi J."/>
            <person name="Cheong K."/>
            <person name="Kim K.T."/>
            <person name="Jung K."/>
            <person name="Lee G.W."/>
            <person name="Oh S.K."/>
            <person name="Bae C."/>
            <person name="Kim S.B."/>
            <person name="Lee H.Y."/>
            <person name="Kim S.Y."/>
            <person name="Kim M.S."/>
            <person name="Kang B.C."/>
            <person name="Jo Y.D."/>
            <person name="Yang H.B."/>
            <person name="Jeong H.J."/>
            <person name="Kang W.H."/>
            <person name="Kwon J.K."/>
            <person name="Shin C."/>
            <person name="Lim J.Y."/>
            <person name="Park J.H."/>
            <person name="Huh J.H."/>
            <person name="Kim J.S."/>
            <person name="Kim B.D."/>
            <person name="Cohen O."/>
            <person name="Paran I."/>
            <person name="Suh M.C."/>
            <person name="Lee S.B."/>
            <person name="Kim Y.K."/>
            <person name="Shin Y."/>
            <person name="Noh S.J."/>
            <person name="Park J."/>
            <person name="Seo Y.S."/>
            <person name="Kwon S.Y."/>
            <person name="Kim H.A."/>
            <person name="Park J.M."/>
            <person name="Kim H.J."/>
            <person name="Choi S.B."/>
            <person name="Bosland P.W."/>
            <person name="Reeves G."/>
            <person name="Jo S.H."/>
            <person name="Lee B.W."/>
            <person name="Cho H.T."/>
            <person name="Choi H.S."/>
            <person name="Lee M.S."/>
            <person name="Yu Y."/>
            <person name="Do Choi Y."/>
            <person name="Park B.S."/>
            <person name="van Deynze A."/>
            <person name="Ashrafi H."/>
            <person name="Hill T."/>
            <person name="Kim W.T."/>
            <person name="Pai H.S."/>
            <person name="Ahn H.K."/>
            <person name="Yeam I."/>
            <person name="Giovannoni J.J."/>
            <person name="Rose J.K."/>
            <person name="Sorensen I."/>
            <person name="Lee S.J."/>
            <person name="Kim R.W."/>
            <person name="Choi I.Y."/>
            <person name="Choi B.S."/>
            <person name="Lim J.S."/>
            <person name="Lee Y.H."/>
            <person name="Choi D."/>
        </authorList>
    </citation>
    <scope>NUCLEOTIDE SEQUENCE [LARGE SCALE GENOMIC DNA]</scope>
    <source>
        <strain evidence="9">cv. CM334</strain>
    </source>
</reference>
<dbReference type="AlphaFoldDB" id="A0A2G2ZMX3"/>
<evidence type="ECO:0000256" key="5">
    <source>
        <dbReference type="ARBA" id="ARBA00022845"/>
    </source>
</evidence>
<comment type="similarity">
    <text evidence="2">Belongs to the PDCD4 family.</text>
</comment>